<evidence type="ECO:0000313" key="2">
    <source>
        <dbReference type="Proteomes" id="UP000053989"/>
    </source>
</evidence>
<name>A0A0C2Z2D9_9AGAM</name>
<proteinExistence type="predicted"/>
<dbReference type="InParanoid" id="A0A0C2Z2D9"/>
<evidence type="ECO:0000313" key="1">
    <source>
        <dbReference type="EMBL" id="KIM56018.1"/>
    </source>
</evidence>
<sequence length="100" mass="11232">MEPFSPAWLYLPLPPSFPLQLGSLRLLLVDDAQYSDAASPMHSICLSTNLNHRRSESLTAAGTILLNIIGRKRPSNAIIRQWTDAITWRLTVCPQPRHRG</sequence>
<keyword evidence="2" id="KW-1185">Reference proteome</keyword>
<gene>
    <name evidence="1" type="ORF">SCLCIDRAFT_1220669</name>
</gene>
<dbReference type="EMBL" id="KN822124">
    <property type="protein sequence ID" value="KIM56018.1"/>
    <property type="molecule type" value="Genomic_DNA"/>
</dbReference>
<dbReference type="HOGENOM" id="CLU_2307692_0_0_1"/>
<accession>A0A0C2Z2D9</accession>
<dbReference type="AlphaFoldDB" id="A0A0C2Z2D9"/>
<reference evidence="2" key="2">
    <citation type="submission" date="2015-01" db="EMBL/GenBank/DDBJ databases">
        <title>Evolutionary Origins and Diversification of the Mycorrhizal Mutualists.</title>
        <authorList>
            <consortium name="DOE Joint Genome Institute"/>
            <consortium name="Mycorrhizal Genomics Consortium"/>
            <person name="Kohler A."/>
            <person name="Kuo A."/>
            <person name="Nagy L.G."/>
            <person name="Floudas D."/>
            <person name="Copeland A."/>
            <person name="Barry K.W."/>
            <person name="Cichocki N."/>
            <person name="Veneault-Fourrey C."/>
            <person name="LaButti K."/>
            <person name="Lindquist E.A."/>
            <person name="Lipzen A."/>
            <person name="Lundell T."/>
            <person name="Morin E."/>
            <person name="Murat C."/>
            <person name="Riley R."/>
            <person name="Ohm R."/>
            <person name="Sun H."/>
            <person name="Tunlid A."/>
            <person name="Henrissat B."/>
            <person name="Grigoriev I.V."/>
            <person name="Hibbett D.S."/>
            <person name="Martin F."/>
        </authorList>
    </citation>
    <scope>NUCLEOTIDE SEQUENCE [LARGE SCALE GENOMIC DNA]</scope>
    <source>
        <strain evidence="2">Foug A</strain>
    </source>
</reference>
<dbReference type="Proteomes" id="UP000053989">
    <property type="component" value="Unassembled WGS sequence"/>
</dbReference>
<organism evidence="1 2">
    <name type="scientific">Scleroderma citrinum Foug A</name>
    <dbReference type="NCBI Taxonomy" id="1036808"/>
    <lineage>
        <taxon>Eukaryota</taxon>
        <taxon>Fungi</taxon>
        <taxon>Dikarya</taxon>
        <taxon>Basidiomycota</taxon>
        <taxon>Agaricomycotina</taxon>
        <taxon>Agaricomycetes</taxon>
        <taxon>Agaricomycetidae</taxon>
        <taxon>Boletales</taxon>
        <taxon>Sclerodermatineae</taxon>
        <taxon>Sclerodermataceae</taxon>
        <taxon>Scleroderma</taxon>
    </lineage>
</organism>
<protein>
    <submittedName>
        <fullName evidence="1">Uncharacterized protein</fullName>
    </submittedName>
</protein>
<reference evidence="1 2" key="1">
    <citation type="submission" date="2014-04" db="EMBL/GenBank/DDBJ databases">
        <authorList>
            <consortium name="DOE Joint Genome Institute"/>
            <person name="Kuo A."/>
            <person name="Kohler A."/>
            <person name="Nagy L.G."/>
            <person name="Floudas D."/>
            <person name="Copeland A."/>
            <person name="Barry K.W."/>
            <person name="Cichocki N."/>
            <person name="Veneault-Fourrey C."/>
            <person name="LaButti K."/>
            <person name="Lindquist E.A."/>
            <person name="Lipzen A."/>
            <person name="Lundell T."/>
            <person name="Morin E."/>
            <person name="Murat C."/>
            <person name="Sun H."/>
            <person name="Tunlid A."/>
            <person name="Henrissat B."/>
            <person name="Grigoriev I.V."/>
            <person name="Hibbett D.S."/>
            <person name="Martin F."/>
            <person name="Nordberg H.P."/>
            <person name="Cantor M.N."/>
            <person name="Hua S.X."/>
        </authorList>
    </citation>
    <scope>NUCLEOTIDE SEQUENCE [LARGE SCALE GENOMIC DNA]</scope>
    <source>
        <strain evidence="1 2">Foug A</strain>
    </source>
</reference>